<evidence type="ECO:0000313" key="2">
    <source>
        <dbReference type="EMBL" id="KAE8303172.1"/>
    </source>
</evidence>
<dbReference type="FunFam" id="3.30.420.10:FF:000469">
    <property type="match status" value="1"/>
</dbReference>
<dbReference type="PANTHER" id="PTHR15092:SF22">
    <property type="entry name" value="POLY(A)-SPECIFIC RIBONUCLEASE PNLDC1"/>
    <property type="match status" value="1"/>
</dbReference>
<dbReference type="VEuPathDB" id="GiardiaDB:GL50803_9430"/>
<dbReference type="InterPro" id="IPR051181">
    <property type="entry name" value="CAF1_poly(A)_ribonucleases"/>
</dbReference>
<dbReference type="InterPro" id="IPR006941">
    <property type="entry name" value="RNase_CAF1"/>
</dbReference>
<dbReference type="GO" id="GO:0003723">
    <property type="term" value="F:RNA binding"/>
    <property type="evidence" value="ECO:0000318"/>
    <property type="project" value="GO_Central"/>
</dbReference>
<dbReference type="Gene3D" id="3.30.420.10">
    <property type="entry name" value="Ribonuclease H-like superfamily/Ribonuclease H"/>
    <property type="match status" value="2"/>
</dbReference>
<dbReference type="EMBL" id="AACB03000003">
    <property type="protein sequence ID" value="KAE8303172.1"/>
    <property type="molecule type" value="Genomic_DNA"/>
</dbReference>
<dbReference type="InterPro" id="IPR036397">
    <property type="entry name" value="RNaseH_sf"/>
</dbReference>
<sequence>MVWNKPELLQEILELIPRARYLTIDSEFFCGQEMAMPSFLTPEAFYERYREHHRNQYIAQLGITIAIPDPSISASDSINTQIYSPNKACERLGLPHLFDSSFRRFSLNTRVSEVTKFSVETLTFLKSNGFSLDNWLDTAVDLTTHPRAVIDQCAQFWTRIFAAIDSVHGPKGFGTAGAIAPEVFQALNPNGNPNGSQPDKKASSGIAKKCLQDACGLSTNFLAPVAHATGFAEGSIPQVFFTYTAGCLYETAVSIDYSTLFDYLGFFLSEFQRENASFNSDKKLEYYITITPDNGYPYAVVANYVDLLREDIDSLTGDCSLDLEAKVHASAHYYHRSNKSNPKILLSIRIWRTREEAQLHTHQVIQKMKTELYGLRAFTDAVCKHNVPLVLFSGCTDIYLTLASVYGEHYLSTYAQFLTLVSNTFPRCFDLKIFVDLPPIINHLKTNLSLGSRSLSQIFKITSYGLQSAQSDADDNNMVHDAGYDSLMTALSFEWVLGHFLAITGTISLDDHKRLLYKVSSIKVNKDLPTTDLPLFFNYCWDKFYIHQSAFPYSLKDHTSPVSSVDTHQPTLTQYVLYPVKDLSVVVKALYPLSSHLKKMYPDRPCHYYIERGRDHGRVYIPTTHPGAATILNEVINAESSGSQYSYVDTSIAELHTLQYAQKSF</sequence>
<name>A8B3I6_GIAIC</name>
<dbReference type="RefSeq" id="XP_001710230.1">
    <property type="nucleotide sequence ID" value="XM_001710178.1"/>
</dbReference>
<protein>
    <submittedName>
        <fullName evidence="2">CAF1 family ribonuclease</fullName>
    </submittedName>
</protein>
<evidence type="ECO:0000313" key="3">
    <source>
        <dbReference type="Proteomes" id="UP000001548"/>
    </source>
</evidence>
<keyword evidence="3" id="KW-1185">Reference proteome</keyword>
<dbReference type="HOGENOM" id="CLU_413032_0_0_1"/>
<evidence type="ECO:0000256" key="1">
    <source>
        <dbReference type="ARBA" id="ARBA00008372"/>
    </source>
</evidence>
<dbReference type="GO" id="GO:0000175">
    <property type="term" value="F:3'-5'-RNA exonuclease activity"/>
    <property type="evidence" value="ECO:0000318"/>
    <property type="project" value="GO_Central"/>
</dbReference>
<dbReference type="AlphaFoldDB" id="A8B3I6"/>
<dbReference type="KEGG" id="gla:GL50803_009430"/>
<dbReference type="SUPFAM" id="SSF53098">
    <property type="entry name" value="Ribonuclease H-like"/>
    <property type="match status" value="1"/>
</dbReference>
<dbReference type="PANTHER" id="PTHR15092">
    <property type="entry name" value="POLY A -SPECIFIC RIBONUCLEASE/TARGET OF EGR1, MEMBER 1"/>
    <property type="match status" value="1"/>
</dbReference>
<dbReference type="Pfam" id="PF04857">
    <property type="entry name" value="CAF1"/>
    <property type="match status" value="1"/>
</dbReference>
<dbReference type="Proteomes" id="UP000001548">
    <property type="component" value="Unassembled WGS sequence"/>
</dbReference>
<comment type="caution">
    <text evidence="2">The sequence shown here is derived from an EMBL/GenBank/DDBJ whole genome shotgun (WGS) entry which is preliminary data.</text>
</comment>
<dbReference type="FunFam" id="3.30.420.10:FF:000345">
    <property type="match status" value="1"/>
</dbReference>
<dbReference type="GeneID" id="5703159"/>
<reference evidence="2 3" key="1">
    <citation type="journal article" date="2007" name="Science">
        <title>Genomic minimalism in the early diverging intestinal parasite Giardia lamblia.</title>
        <authorList>
            <person name="Morrison H.G."/>
            <person name="McArthur A.G."/>
            <person name="Gillin F.D."/>
            <person name="Aley S.B."/>
            <person name="Adam R.D."/>
            <person name="Olsen G.J."/>
            <person name="Best A.A."/>
            <person name="Cande W.Z."/>
            <person name="Chen F."/>
            <person name="Cipriano M.J."/>
            <person name="Davids B.J."/>
            <person name="Dawson S.C."/>
            <person name="Elmendorf H.G."/>
            <person name="Hehl A.B."/>
            <person name="Holder M.E."/>
            <person name="Huse S.M."/>
            <person name="Kim U.U."/>
            <person name="Lasek-Nesselquist E."/>
            <person name="Manning G."/>
            <person name="Nigam A."/>
            <person name="Nixon J.E."/>
            <person name="Palm D."/>
            <person name="Passamaneck N.E."/>
            <person name="Prabhu A."/>
            <person name="Reich C.I."/>
            <person name="Reiner D.S."/>
            <person name="Samuelson J."/>
            <person name="Svard S.G."/>
            <person name="Sogin M.L."/>
        </authorList>
    </citation>
    <scope>NUCLEOTIDE SEQUENCE [LARGE SCALE GENOMIC DNA]</scope>
    <source>
        <strain evidence="2 3">WB C6</strain>
    </source>
</reference>
<comment type="similarity">
    <text evidence="1">Belongs to the CAF1 family.</text>
</comment>
<dbReference type="InterPro" id="IPR012337">
    <property type="entry name" value="RNaseH-like_sf"/>
</dbReference>
<gene>
    <name evidence="2" type="ORF">GL50803_009430</name>
</gene>
<proteinExistence type="inferred from homology"/>
<dbReference type="OMA" id="CGQEMAM"/>
<accession>A8B3I6</accession>
<organism evidence="2 3">
    <name type="scientific">Giardia intestinalis (strain ATCC 50803 / WB clone C6)</name>
    <name type="common">Giardia lamblia</name>
    <dbReference type="NCBI Taxonomy" id="184922"/>
    <lineage>
        <taxon>Eukaryota</taxon>
        <taxon>Metamonada</taxon>
        <taxon>Diplomonadida</taxon>
        <taxon>Hexamitidae</taxon>
        <taxon>Giardiinae</taxon>
        <taxon>Giardia</taxon>
    </lineage>
</organism>